<dbReference type="Pfam" id="PF12706">
    <property type="entry name" value="Lactamase_B_2"/>
    <property type="match status" value="1"/>
</dbReference>
<dbReference type="Gene3D" id="3.60.15.10">
    <property type="entry name" value="Ribonuclease Z/Hydroxyacylglutathione hydrolase-like"/>
    <property type="match status" value="1"/>
</dbReference>
<dbReference type="RefSeq" id="WP_204653229.1">
    <property type="nucleotide sequence ID" value="NZ_JAFBFD010000007.1"/>
</dbReference>
<organism evidence="2 3">
    <name type="scientific">Enterococcus lemanii</name>
    <dbReference type="NCBI Taxonomy" id="1159752"/>
    <lineage>
        <taxon>Bacteria</taxon>
        <taxon>Bacillati</taxon>
        <taxon>Bacillota</taxon>
        <taxon>Bacilli</taxon>
        <taxon>Lactobacillales</taxon>
        <taxon>Enterococcaceae</taxon>
        <taxon>Enterococcus</taxon>
    </lineage>
</organism>
<reference evidence="3" key="1">
    <citation type="journal article" date="2019" name="Int. J. Syst. Evol. Microbiol.">
        <title>The Global Catalogue of Microorganisms (GCM) 10K type strain sequencing project: providing services to taxonomists for standard genome sequencing and annotation.</title>
        <authorList>
            <consortium name="The Broad Institute Genomics Platform"/>
            <consortium name="The Broad Institute Genome Sequencing Center for Infectious Disease"/>
            <person name="Wu L."/>
            <person name="Ma J."/>
        </authorList>
    </citation>
    <scope>NUCLEOTIDE SEQUENCE [LARGE SCALE GENOMIC DNA]</scope>
    <source>
        <strain evidence="3">CGMCC 1.19032</strain>
    </source>
</reference>
<dbReference type="EMBL" id="JBHSGS010000011">
    <property type="protein sequence ID" value="MFC4718557.1"/>
    <property type="molecule type" value="Genomic_DNA"/>
</dbReference>
<dbReference type="PANTHER" id="PTHR42663">
    <property type="entry name" value="HYDROLASE C777.06C-RELATED-RELATED"/>
    <property type="match status" value="1"/>
</dbReference>
<evidence type="ECO:0000259" key="1">
    <source>
        <dbReference type="Pfam" id="PF12706"/>
    </source>
</evidence>
<dbReference type="SUPFAM" id="SSF56281">
    <property type="entry name" value="Metallo-hydrolase/oxidoreductase"/>
    <property type="match status" value="1"/>
</dbReference>
<proteinExistence type="predicted"/>
<sequence length="280" mass="32018">MKIKYLGTATAERVPAIFCTCEVCAFARKEKGKEIRTQMQTWVDDGQLLIDFTADSYLHQLQHQIDFNQVEHLLLTHWHGDHFYGEDLALRMSGYAQNLPNVLHVYGSPFVKEFYDRAFELEGRFDERRLLYHTLTPYEETTIGSYRVCPIPAQHGHFEADCLSYAIQNLSDGKCLFYGHDTGVPKEADLSFLAQHHWLFDCVSLDCTGQERASSDPVHMSLKENLALIAHMRQLGLIHDQTQFIASHFSHNGGMNFAQMCTLSEKNAIVTSYDGMEVVF</sequence>
<protein>
    <submittedName>
        <fullName evidence="2">MBL fold metallo-hydrolase</fullName>
    </submittedName>
</protein>
<keyword evidence="3" id="KW-1185">Reference proteome</keyword>
<dbReference type="PANTHER" id="PTHR42663:SF6">
    <property type="entry name" value="HYDROLASE C777.06C-RELATED"/>
    <property type="match status" value="1"/>
</dbReference>
<dbReference type="InterPro" id="IPR001279">
    <property type="entry name" value="Metallo-B-lactamas"/>
</dbReference>
<dbReference type="InterPro" id="IPR036866">
    <property type="entry name" value="RibonucZ/Hydroxyglut_hydro"/>
</dbReference>
<accession>A0ABV9MRJ9</accession>
<evidence type="ECO:0000313" key="2">
    <source>
        <dbReference type="EMBL" id="MFC4718557.1"/>
    </source>
</evidence>
<gene>
    <name evidence="2" type="ORF">ACFO5I_02200</name>
</gene>
<name>A0ABV9MRJ9_9ENTE</name>
<dbReference type="Proteomes" id="UP001595969">
    <property type="component" value="Unassembled WGS sequence"/>
</dbReference>
<feature type="domain" description="Metallo-beta-lactamase" evidence="1">
    <location>
        <begin position="61"/>
        <end position="233"/>
    </location>
</feature>
<evidence type="ECO:0000313" key="3">
    <source>
        <dbReference type="Proteomes" id="UP001595969"/>
    </source>
</evidence>
<comment type="caution">
    <text evidence="2">The sequence shown here is derived from an EMBL/GenBank/DDBJ whole genome shotgun (WGS) entry which is preliminary data.</text>
</comment>